<comment type="caution">
    <text evidence="8">The sequence shown here is derived from an EMBL/GenBank/DDBJ whole genome shotgun (WGS) entry which is preliminary data.</text>
</comment>
<dbReference type="GO" id="GO:0022625">
    <property type="term" value="C:cytosolic large ribosomal subunit"/>
    <property type="evidence" value="ECO:0007669"/>
    <property type="project" value="TreeGrafter"/>
</dbReference>
<evidence type="ECO:0000256" key="3">
    <source>
        <dbReference type="ARBA" id="ARBA00022884"/>
    </source>
</evidence>
<keyword evidence="3 6" id="KW-0694">RNA-binding</keyword>
<organism evidence="8 9">
    <name type="scientific">Candidatus Methanolliviera hydrocarbonicum</name>
    <dbReference type="NCBI Taxonomy" id="2491085"/>
    <lineage>
        <taxon>Archaea</taxon>
        <taxon>Methanobacteriati</taxon>
        <taxon>Methanobacteriota</taxon>
        <taxon>Candidatus Methanoliparia</taxon>
        <taxon>Candidatus Methanoliparales</taxon>
        <taxon>Candidatus Methanollivieraceae</taxon>
        <taxon>Candidatus Methanolliviera</taxon>
    </lineage>
</organism>
<reference evidence="8 9" key="1">
    <citation type="journal article" date="2019" name="Nat. Microbiol.">
        <title>Wide diversity of methane and short-chain alkane metabolisms in uncultured archaea.</title>
        <authorList>
            <person name="Borrel G."/>
            <person name="Adam P.S."/>
            <person name="McKay L.J."/>
            <person name="Chen L.X."/>
            <person name="Sierra-Garcia I.N."/>
            <person name="Sieber C.M."/>
            <person name="Letourneur Q."/>
            <person name="Ghozlane A."/>
            <person name="Andersen G.L."/>
            <person name="Li W.J."/>
            <person name="Hallam S.J."/>
            <person name="Muyzer G."/>
            <person name="de Oliveira V.M."/>
            <person name="Inskeep W.P."/>
            <person name="Banfield J.F."/>
            <person name="Gribaldo S."/>
        </authorList>
    </citation>
    <scope>NUCLEOTIDE SEQUENCE [LARGE SCALE GENOMIC DNA]</scope>
    <source>
        <strain evidence="8">NM1b</strain>
    </source>
</reference>
<dbReference type="Pfam" id="PF00238">
    <property type="entry name" value="Ribosomal_L14"/>
    <property type="match status" value="1"/>
</dbReference>
<proteinExistence type="inferred from homology"/>
<dbReference type="CDD" id="cd00337">
    <property type="entry name" value="Ribosomal_uL14"/>
    <property type="match status" value="1"/>
</dbReference>
<dbReference type="SUPFAM" id="SSF50193">
    <property type="entry name" value="Ribosomal protein L14"/>
    <property type="match status" value="1"/>
</dbReference>
<comment type="subunit">
    <text evidence="6">Part of the 50S ribosomal subunit. Forms a cluster with proteins L3 and L24e, part of which may contact the 16S rRNA in 2 intersubunit bridges.</text>
</comment>
<evidence type="ECO:0000256" key="5">
    <source>
        <dbReference type="ARBA" id="ARBA00023274"/>
    </source>
</evidence>
<evidence type="ECO:0000256" key="1">
    <source>
        <dbReference type="ARBA" id="ARBA00010745"/>
    </source>
</evidence>
<keyword evidence="5 6" id="KW-0687">Ribonucleoprotein</keyword>
<dbReference type="AlphaFoldDB" id="A0A520KYS5"/>
<dbReference type="Gene3D" id="2.40.150.20">
    <property type="entry name" value="Ribosomal protein L14"/>
    <property type="match status" value="1"/>
</dbReference>
<dbReference type="PROSITE" id="PS00049">
    <property type="entry name" value="RIBOSOMAL_L14"/>
    <property type="match status" value="1"/>
</dbReference>
<dbReference type="InterPro" id="IPR019971">
    <property type="entry name" value="Ribosomal_uL14_arc"/>
</dbReference>
<dbReference type="GO" id="GO:0003735">
    <property type="term" value="F:structural constituent of ribosome"/>
    <property type="evidence" value="ECO:0007669"/>
    <property type="project" value="InterPro"/>
</dbReference>
<dbReference type="NCBIfam" id="TIGR03673">
    <property type="entry name" value="uL14_arch"/>
    <property type="match status" value="1"/>
</dbReference>
<dbReference type="PANTHER" id="PTHR11761:SF8">
    <property type="entry name" value="LARGE RIBOSOMAL SUBUNIT PROTEIN UL14"/>
    <property type="match status" value="1"/>
</dbReference>
<keyword evidence="2 6" id="KW-0699">rRNA-binding</keyword>
<dbReference type="FunFam" id="2.40.150.20:FF:000007">
    <property type="entry name" value="50S ribosomal protein L14"/>
    <property type="match status" value="1"/>
</dbReference>
<name>A0A520KYS5_9EURY</name>
<evidence type="ECO:0000256" key="4">
    <source>
        <dbReference type="ARBA" id="ARBA00022980"/>
    </source>
</evidence>
<comment type="function">
    <text evidence="6">Binds to 23S rRNA. Forms part of two intersubunit bridges in the 70S ribosome.</text>
</comment>
<dbReference type="HAMAP" id="MF_01367">
    <property type="entry name" value="Ribosomal_uL14"/>
    <property type="match status" value="1"/>
</dbReference>
<dbReference type="PANTHER" id="PTHR11761">
    <property type="entry name" value="50S/60S RIBOSOMAL PROTEIN L14/L23"/>
    <property type="match status" value="1"/>
</dbReference>
<keyword evidence="4 6" id="KW-0689">Ribosomal protein</keyword>
<evidence type="ECO:0000256" key="2">
    <source>
        <dbReference type="ARBA" id="ARBA00022730"/>
    </source>
</evidence>
<dbReference type="GO" id="GO:0070180">
    <property type="term" value="F:large ribosomal subunit rRNA binding"/>
    <property type="evidence" value="ECO:0007669"/>
    <property type="project" value="TreeGrafter"/>
</dbReference>
<evidence type="ECO:0000256" key="6">
    <source>
        <dbReference type="HAMAP-Rule" id="MF_01367"/>
    </source>
</evidence>
<sequence>MKAIKSNITKALQTRSRLLCADNSGAKVLEIISVKGYRGVKRRYPKAGIGDIVVVTVKKGVPEMRKQILNAVIIRQKKEFRRSDGSRIQFEDNAAVIMDESGGLKASEIKGPAAREAVERFSKIASLASMIV</sequence>
<evidence type="ECO:0000313" key="8">
    <source>
        <dbReference type="EMBL" id="RZN73092.1"/>
    </source>
</evidence>
<dbReference type="InterPro" id="IPR000218">
    <property type="entry name" value="Ribosomal_uL14"/>
</dbReference>
<gene>
    <name evidence="6" type="primary">rpl14</name>
    <name evidence="8" type="ORF">EF807_00985</name>
</gene>
<dbReference type="InterPro" id="IPR019972">
    <property type="entry name" value="Ribosomal_uL14_CS"/>
</dbReference>
<dbReference type="Proteomes" id="UP000320766">
    <property type="component" value="Unassembled WGS sequence"/>
</dbReference>
<dbReference type="NCBIfam" id="NF006344">
    <property type="entry name" value="PRK08571.1"/>
    <property type="match status" value="1"/>
</dbReference>
<dbReference type="EMBL" id="RXIL01000019">
    <property type="protein sequence ID" value="RZN73092.1"/>
    <property type="molecule type" value="Genomic_DNA"/>
</dbReference>
<comment type="similarity">
    <text evidence="1 6 7">Belongs to the universal ribosomal protein uL14 family.</text>
</comment>
<evidence type="ECO:0000256" key="7">
    <source>
        <dbReference type="RuleBase" id="RU003949"/>
    </source>
</evidence>
<accession>A0A520KYS5</accession>
<protein>
    <recommendedName>
        <fullName evidence="6">Large ribosomal subunit protein uL14</fullName>
    </recommendedName>
</protein>
<dbReference type="SMART" id="SM01374">
    <property type="entry name" value="Ribosomal_L14"/>
    <property type="match status" value="1"/>
</dbReference>
<evidence type="ECO:0000313" key="9">
    <source>
        <dbReference type="Proteomes" id="UP000320766"/>
    </source>
</evidence>
<dbReference type="GO" id="GO:0006412">
    <property type="term" value="P:translation"/>
    <property type="evidence" value="ECO:0007669"/>
    <property type="project" value="UniProtKB-UniRule"/>
</dbReference>
<dbReference type="InterPro" id="IPR036853">
    <property type="entry name" value="Ribosomal_uL14_sf"/>
</dbReference>